<dbReference type="EMBL" id="FODV01000013">
    <property type="protein sequence ID" value="SEP08469.1"/>
    <property type="molecule type" value="Genomic_DNA"/>
</dbReference>
<dbReference type="Proteomes" id="UP000199126">
    <property type="component" value="Unassembled WGS sequence"/>
</dbReference>
<keyword evidence="2" id="KW-1185">Reference proteome</keyword>
<evidence type="ECO:0000313" key="1">
    <source>
        <dbReference type="EMBL" id="SEP08469.1"/>
    </source>
</evidence>
<organism evidence="1 2">
    <name type="scientific">Halogranum amylolyticum</name>
    <dbReference type="NCBI Taxonomy" id="660520"/>
    <lineage>
        <taxon>Archaea</taxon>
        <taxon>Methanobacteriati</taxon>
        <taxon>Methanobacteriota</taxon>
        <taxon>Stenosarchaea group</taxon>
        <taxon>Halobacteria</taxon>
        <taxon>Halobacteriales</taxon>
        <taxon>Haloferacaceae</taxon>
    </lineage>
</organism>
<protein>
    <submittedName>
        <fullName evidence="1">Uncharacterized protein</fullName>
    </submittedName>
</protein>
<accession>A0A1H8UZ92</accession>
<proteinExistence type="predicted"/>
<reference evidence="2" key="1">
    <citation type="submission" date="2016-10" db="EMBL/GenBank/DDBJ databases">
        <authorList>
            <person name="Varghese N."/>
            <person name="Submissions S."/>
        </authorList>
    </citation>
    <scope>NUCLEOTIDE SEQUENCE [LARGE SCALE GENOMIC DNA]</scope>
    <source>
        <strain evidence="2">CGMCC 1.10121</strain>
    </source>
</reference>
<name>A0A1H8UZ92_9EURY</name>
<dbReference type="AlphaFoldDB" id="A0A1H8UZ92"/>
<gene>
    <name evidence="1" type="ORF">SAMN04487948_11381</name>
</gene>
<sequence>MTTHKWLEDKQSRKSFEMALIAAYRRAMGKSTTANFGRIIPLGELFQFATLSVSILGRLVAILVEYTLVTELVKWSFCRWVRGLAARWSR</sequence>
<evidence type="ECO:0000313" key="2">
    <source>
        <dbReference type="Proteomes" id="UP000199126"/>
    </source>
</evidence>